<keyword evidence="1" id="KW-1133">Transmembrane helix</keyword>
<feature type="transmembrane region" description="Helical" evidence="1">
    <location>
        <begin position="886"/>
        <end position="906"/>
    </location>
</feature>
<feature type="transmembrane region" description="Helical" evidence="1">
    <location>
        <begin position="25"/>
        <end position="46"/>
    </location>
</feature>
<protein>
    <submittedName>
        <fullName evidence="2">Membrane protein</fullName>
    </submittedName>
</protein>
<evidence type="ECO:0000313" key="3">
    <source>
        <dbReference type="Proteomes" id="UP000646749"/>
    </source>
</evidence>
<name>A0ABQ4E7C6_9ACTN</name>
<dbReference type="Proteomes" id="UP000646749">
    <property type="component" value="Unassembled WGS sequence"/>
</dbReference>
<keyword evidence="3" id="KW-1185">Reference proteome</keyword>
<accession>A0ABQ4E7C6</accession>
<feature type="transmembrane region" description="Helical" evidence="1">
    <location>
        <begin position="555"/>
        <end position="576"/>
    </location>
</feature>
<proteinExistence type="predicted"/>
<reference evidence="2 3" key="1">
    <citation type="submission" date="2021-01" db="EMBL/GenBank/DDBJ databases">
        <title>Whole genome shotgun sequence of Plantactinospora endophytica NBRC 110450.</title>
        <authorList>
            <person name="Komaki H."/>
            <person name="Tamura T."/>
        </authorList>
    </citation>
    <scope>NUCLEOTIDE SEQUENCE [LARGE SCALE GENOMIC DNA]</scope>
    <source>
        <strain evidence="2 3">NBRC 110450</strain>
    </source>
</reference>
<feature type="transmembrane region" description="Helical" evidence="1">
    <location>
        <begin position="460"/>
        <end position="480"/>
    </location>
</feature>
<feature type="transmembrane region" description="Helical" evidence="1">
    <location>
        <begin position="338"/>
        <end position="361"/>
    </location>
</feature>
<keyword evidence="1" id="KW-0472">Membrane</keyword>
<feature type="transmembrane region" description="Helical" evidence="1">
    <location>
        <begin position="512"/>
        <end position="534"/>
    </location>
</feature>
<feature type="transmembrane region" description="Helical" evidence="1">
    <location>
        <begin position="381"/>
        <end position="409"/>
    </location>
</feature>
<dbReference type="RefSeq" id="WP_203869001.1">
    <property type="nucleotide sequence ID" value="NZ_BONW01000028.1"/>
</dbReference>
<feature type="transmembrane region" description="Helical" evidence="1">
    <location>
        <begin position="415"/>
        <end position="439"/>
    </location>
</feature>
<dbReference type="EMBL" id="BONW01000028">
    <property type="protein sequence ID" value="GIG90598.1"/>
    <property type="molecule type" value="Genomic_DNA"/>
</dbReference>
<feature type="transmembrane region" description="Helical" evidence="1">
    <location>
        <begin position="790"/>
        <end position="815"/>
    </location>
</feature>
<organism evidence="2 3">
    <name type="scientific">Plantactinospora endophytica</name>
    <dbReference type="NCBI Taxonomy" id="673535"/>
    <lineage>
        <taxon>Bacteria</taxon>
        <taxon>Bacillati</taxon>
        <taxon>Actinomycetota</taxon>
        <taxon>Actinomycetes</taxon>
        <taxon>Micromonosporales</taxon>
        <taxon>Micromonosporaceae</taxon>
        <taxon>Plantactinospora</taxon>
    </lineage>
</organism>
<keyword evidence="1" id="KW-0812">Transmembrane</keyword>
<gene>
    <name evidence="2" type="ORF">Pen02_55340</name>
</gene>
<evidence type="ECO:0000313" key="2">
    <source>
        <dbReference type="EMBL" id="GIG90598.1"/>
    </source>
</evidence>
<evidence type="ECO:0000256" key="1">
    <source>
        <dbReference type="SAM" id="Phobius"/>
    </source>
</evidence>
<comment type="caution">
    <text evidence="2">The sequence shown here is derived from an EMBL/GenBank/DDBJ whole genome shotgun (WGS) entry which is preliminary data.</text>
</comment>
<sequence>MIRLPWPAVHWPTVRARPRADAGPLLLTAVVVAVVVLFAGAVPPLMRATADQAVRDAVRQAAEDATVRVHARWEPDDGPYGGRVRDPYLAETVSDLRGMAGDELDPDLRAVLRPPIATVTSSTLKITDGGIQRTFQLGYLGNDPAAGGGPGVTWLAGGAPRPAVPEAESRIEVPYGAPPWPVQVGLAKPVADTLNLGPGDRIPLVDQRRRTKHVVVSGVFAPTDRDDPAWRLAPWLLEPVAGVDGVGSTRFAGLLSADSLPDARLAFADEELDRTVWFALDPEVLTRDSAESVAANVVALKAASASSGVRDSSLRWETRLDAVLRDVRTRIAAANAQASVLLVGVLTVAILVLLLAADLLVRRRAMALTAARQRGATLPDLATELLVESVALALLAGAAGLGLVVAVASGISWRWAAPVILAAAVATPVLGTLTAARATRDRRVPANRTARRWVRRTGQLRRATLEVAVLAGAVAAFTTLHQRGILPPASTAPTGPGPGEDGGATLPASAPALGALVGALLLLRLLPLGTGLVLRRSLRSRRPLAVFGAARAAVTSARVLPVLVLVTSVALASFAFTLRATAVQGLAEGAWRTVGADARLDVNLADAAATTALAERVAAAPGVRQVVTAQVTDNARLVADSTLVTPRLVIVDARAFARLLAATPLPDGPQFDRLAVTGGAGGAVPALVRSADGGLRPGTRLELRRADGPAVQLAVVGTAPPVGDADDVVVVDAAAVAAAGVPVVPNTVWVTGPGAGRAVADRTLGADVLDREEVLAQRRTAPLSLGLLRLWWASITMLLAMGLLGLALGAAASAAQRWQTLTRLRTLGLRPVDARRVAVGELLPPVLVAAVGGPLLGVLLAALTLGPLALRLLTGQAVDPTAVLPWWQLGVLAVAPLAAVVVVVRVELAARRHRRLGEVLRAGEG</sequence>
<feature type="transmembrane region" description="Helical" evidence="1">
    <location>
        <begin position="842"/>
        <end position="866"/>
    </location>
</feature>